<dbReference type="Proteomes" id="UP000286208">
    <property type="component" value="Unassembled WGS sequence"/>
</dbReference>
<dbReference type="EMBL" id="RKLP01000001">
    <property type="protein sequence ID" value="RVW11556.1"/>
    <property type="molecule type" value="Genomic_DNA"/>
</dbReference>
<evidence type="ECO:0000256" key="1">
    <source>
        <dbReference type="SAM" id="MobiDB-lite"/>
    </source>
</evidence>
<reference evidence="2 3" key="1">
    <citation type="submission" date="2018-11" db="EMBL/GenBank/DDBJ databases">
        <title>Rhodococcus spongicola sp. nov. and Rhodococcus xishaensis sp. nov. from marine sponges.</title>
        <authorList>
            <person name="Li L."/>
            <person name="Lin H.W."/>
        </authorList>
    </citation>
    <scope>NUCLEOTIDE SEQUENCE [LARGE SCALE GENOMIC DNA]</scope>
    <source>
        <strain evidence="2 3">CCTCC AB2014297</strain>
    </source>
</reference>
<keyword evidence="3" id="KW-1185">Reference proteome</keyword>
<name>A0A438BKR2_9NOCA</name>
<evidence type="ECO:0000313" key="3">
    <source>
        <dbReference type="Proteomes" id="UP000286208"/>
    </source>
</evidence>
<accession>A0A438BKR2</accession>
<sequence>METILDTGATGLRYFALYLPRAAAVVERLATGERLPTYEDVAARYYEQRGIDLGALDADIEVLTRIVADLGDRFDAQDGAASTLGQAWTGTGADRAHEHLAAHLVRADRVRRDVADVRCALVETSRALRETVARKARWVGARDASRVGGFTPEQIDTAIADWVCVDWLEGVFLPHVRDTVSRFTALCDATAAAVDDAYRNLACAFARVDDSAFPVPGPLVVGDCRPVAAPPAPCGVPPAVPTATGPVGEAGSTAAAVPTSLTGLGAPSGVRPAAPSPGSLVGGGSLALDGLVIEGAARAVGAVVGVVAEVALAVVDTVGDIVREAAERAESPGQTGAGCSLNLESDACCDAAPTPRDPTVAEGPEPERPPGPPVPAAEAVVTDNRPEPEMPSPAEELQAAQPPETEPEPEPEPMELQPPAPPPPEPAVDSCVPAPDDADAPTVSPPAHGARSTTSGRGAADPAEPVLAELGSEESVPDGSGVEIAEAGPL</sequence>
<evidence type="ECO:0000313" key="2">
    <source>
        <dbReference type="EMBL" id="RVW11556.1"/>
    </source>
</evidence>
<feature type="compositionally biased region" description="Low complexity" evidence="1">
    <location>
        <begin position="392"/>
        <end position="403"/>
    </location>
</feature>
<feature type="compositionally biased region" description="Pro residues" evidence="1">
    <location>
        <begin position="416"/>
        <end position="426"/>
    </location>
</feature>
<dbReference type="RefSeq" id="WP_127914681.1">
    <property type="nucleotide sequence ID" value="NZ_RKLP01000001.1"/>
</dbReference>
<comment type="caution">
    <text evidence="2">The sequence shown here is derived from an EMBL/GenBank/DDBJ whole genome shotgun (WGS) entry which is preliminary data.</text>
</comment>
<dbReference type="AlphaFoldDB" id="A0A438BKR2"/>
<proteinExistence type="predicted"/>
<feature type="region of interest" description="Disordered" evidence="1">
    <location>
        <begin position="350"/>
        <end position="490"/>
    </location>
</feature>
<organism evidence="2 3">
    <name type="scientific">Prescottella agglutinans</name>
    <dbReference type="NCBI Taxonomy" id="1644129"/>
    <lineage>
        <taxon>Bacteria</taxon>
        <taxon>Bacillati</taxon>
        <taxon>Actinomycetota</taxon>
        <taxon>Actinomycetes</taxon>
        <taxon>Mycobacteriales</taxon>
        <taxon>Nocardiaceae</taxon>
        <taxon>Prescottella</taxon>
    </lineage>
</organism>
<gene>
    <name evidence="2" type="ORF">EGT67_03915</name>
</gene>
<protein>
    <submittedName>
        <fullName evidence="2">Uncharacterized protein</fullName>
    </submittedName>
</protein>
<dbReference type="OrthoDB" id="4508147at2"/>